<dbReference type="OrthoDB" id="538816at2759"/>
<dbReference type="Gene3D" id="3.10.100.10">
    <property type="entry name" value="Mannose-Binding Protein A, subunit A"/>
    <property type="match status" value="1"/>
</dbReference>
<dbReference type="PANTHER" id="PTHR46490">
    <property type="entry name" value="C-TYPE LECTIN DOMAIN FAMILY 12 MEMBER A-RELATED"/>
    <property type="match status" value="1"/>
</dbReference>
<organism evidence="5 6">
    <name type="scientific">Clarias magur</name>
    <name type="common">Asian catfish</name>
    <name type="synonym">Macropteronotus magur</name>
    <dbReference type="NCBI Taxonomy" id="1594786"/>
    <lineage>
        <taxon>Eukaryota</taxon>
        <taxon>Metazoa</taxon>
        <taxon>Chordata</taxon>
        <taxon>Craniata</taxon>
        <taxon>Vertebrata</taxon>
        <taxon>Euteleostomi</taxon>
        <taxon>Actinopterygii</taxon>
        <taxon>Neopterygii</taxon>
        <taxon>Teleostei</taxon>
        <taxon>Ostariophysi</taxon>
        <taxon>Siluriformes</taxon>
        <taxon>Clariidae</taxon>
        <taxon>Clarias</taxon>
    </lineage>
</organism>
<keyword evidence="4" id="KW-0812">Transmembrane</keyword>
<evidence type="ECO:0000313" key="5">
    <source>
        <dbReference type="EMBL" id="KAF5898088.1"/>
    </source>
</evidence>
<keyword evidence="6" id="KW-1185">Reference proteome</keyword>
<sequence length="213" mass="24376">EMQAVYEDISMDLSKMPCSENDHFTTGTADDIYVNTENFHPKPKEWTDISAHGKLKDNKKTAKIFILILGLLLMLGVLTLCVLGTLYHHKMVSYELLSEQHDNVTKPLMIQKQKAQDADRLYKDLRSKNQDLISTCNEAKLLYETLKVKHQQVHERLSACSANQNCKPCGEGWQSLGLKCYYFSTEKQIWTQSRDYCVSKGGHLVIITSQTEQ</sequence>
<dbReference type="Proteomes" id="UP000727407">
    <property type="component" value="Unassembled WGS sequence"/>
</dbReference>
<gene>
    <name evidence="5" type="ORF">DAT39_012198</name>
</gene>
<keyword evidence="4" id="KW-0472">Membrane</keyword>
<dbReference type="PANTHER" id="PTHR46490:SF6">
    <property type="entry name" value="ASIALOGLYCOPROTEIN RECEPTOR 1-LIKE-RELATED"/>
    <property type="match status" value="1"/>
</dbReference>
<proteinExistence type="predicted"/>
<dbReference type="InterPro" id="IPR052309">
    <property type="entry name" value="C-type_Lectin_Domain_Fam1"/>
</dbReference>
<dbReference type="GO" id="GO:0030246">
    <property type="term" value="F:carbohydrate binding"/>
    <property type="evidence" value="ECO:0007669"/>
    <property type="project" value="UniProtKB-KW"/>
</dbReference>
<accession>A0A8J4U024</accession>
<keyword evidence="1" id="KW-0430">Lectin</keyword>
<name>A0A8J4U024_CLAMG</name>
<dbReference type="AlphaFoldDB" id="A0A8J4U024"/>
<dbReference type="SUPFAM" id="SSF56436">
    <property type="entry name" value="C-type lectin-like"/>
    <property type="match status" value="1"/>
</dbReference>
<keyword evidence="4" id="KW-1133">Transmembrane helix</keyword>
<dbReference type="EMBL" id="QNUK01000210">
    <property type="protein sequence ID" value="KAF5898088.1"/>
    <property type="molecule type" value="Genomic_DNA"/>
</dbReference>
<feature type="non-terminal residue" evidence="5">
    <location>
        <position position="213"/>
    </location>
</feature>
<keyword evidence="3" id="KW-0325">Glycoprotein</keyword>
<keyword evidence="2" id="KW-1015">Disulfide bond</keyword>
<evidence type="ECO:0000256" key="3">
    <source>
        <dbReference type="ARBA" id="ARBA00023180"/>
    </source>
</evidence>
<evidence type="ECO:0000313" key="6">
    <source>
        <dbReference type="Proteomes" id="UP000727407"/>
    </source>
</evidence>
<comment type="caution">
    <text evidence="5">The sequence shown here is derived from an EMBL/GenBank/DDBJ whole genome shotgun (WGS) entry which is preliminary data.</text>
</comment>
<protein>
    <submittedName>
        <fullName evidence="5">C-type lectin domain family 6 member A-like</fullName>
    </submittedName>
</protein>
<evidence type="ECO:0000256" key="1">
    <source>
        <dbReference type="ARBA" id="ARBA00022734"/>
    </source>
</evidence>
<dbReference type="InterPro" id="IPR016186">
    <property type="entry name" value="C-type_lectin-like/link_sf"/>
</dbReference>
<dbReference type="InterPro" id="IPR016187">
    <property type="entry name" value="CTDL_fold"/>
</dbReference>
<evidence type="ECO:0000256" key="2">
    <source>
        <dbReference type="ARBA" id="ARBA00023157"/>
    </source>
</evidence>
<reference evidence="5" key="1">
    <citation type="submission" date="2020-07" db="EMBL/GenBank/DDBJ databases">
        <title>Clarias magur genome sequencing, assembly and annotation.</title>
        <authorList>
            <person name="Kushwaha B."/>
            <person name="Kumar R."/>
            <person name="Das P."/>
            <person name="Joshi C.G."/>
            <person name="Kumar D."/>
            <person name="Nagpure N.S."/>
            <person name="Pandey M."/>
            <person name="Agarwal S."/>
            <person name="Srivastava S."/>
            <person name="Singh M."/>
            <person name="Sahoo L."/>
            <person name="Jayasankar P."/>
            <person name="Meher P.K."/>
            <person name="Koringa P.G."/>
            <person name="Iquebal M.A."/>
            <person name="Das S.P."/>
            <person name="Bit A."/>
            <person name="Patnaik S."/>
            <person name="Patel N."/>
            <person name="Shah T.M."/>
            <person name="Hinsu A."/>
            <person name="Jena J.K."/>
        </authorList>
    </citation>
    <scope>NUCLEOTIDE SEQUENCE</scope>
    <source>
        <strain evidence="5">CIFAMagur01</strain>
        <tissue evidence="5">Testis</tissue>
    </source>
</reference>
<feature type="non-terminal residue" evidence="5">
    <location>
        <position position="1"/>
    </location>
</feature>
<evidence type="ECO:0000256" key="4">
    <source>
        <dbReference type="SAM" id="Phobius"/>
    </source>
</evidence>
<feature type="transmembrane region" description="Helical" evidence="4">
    <location>
        <begin position="64"/>
        <end position="87"/>
    </location>
</feature>